<evidence type="ECO:0000256" key="2">
    <source>
        <dbReference type="PROSITE-ProRule" id="PRU00267"/>
    </source>
</evidence>
<keyword evidence="6" id="KW-1185">Reference proteome</keyword>
<dbReference type="AlphaFoldDB" id="A0AAD7UI98"/>
<gene>
    <name evidence="5" type="ORF">CTAYLR_000364</name>
</gene>
<protein>
    <recommendedName>
        <fullName evidence="4">HMG box domain-containing protein</fullName>
    </recommendedName>
</protein>
<dbReference type="CDD" id="cd00084">
    <property type="entry name" value="HMG-box_SF"/>
    <property type="match status" value="1"/>
</dbReference>
<feature type="compositionally biased region" description="Pro residues" evidence="3">
    <location>
        <begin position="264"/>
        <end position="273"/>
    </location>
</feature>
<feature type="DNA-binding region" description="HMG box" evidence="2">
    <location>
        <begin position="173"/>
        <end position="241"/>
    </location>
</feature>
<dbReference type="GO" id="GO:0003677">
    <property type="term" value="F:DNA binding"/>
    <property type="evidence" value="ECO:0007669"/>
    <property type="project" value="UniProtKB-UniRule"/>
</dbReference>
<dbReference type="InterPro" id="IPR036910">
    <property type="entry name" value="HMG_box_dom_sf"/>
</dbReference>
<dbReference type="InterPro" id="IPR009071">
    <property type="entry name" value="HMG_box_dom"/>
</dbReference>
<name>A0AAD7UI98_9STRA</name>
<feature type="DNA-binding region" description="HMG box" evidence="2">
    <location>
        <begin position="78"/>
        <end position="146"/>
    </location>
</feature>
<dbReference type="Gene3D" id="1.10.30.10">
    <property type="entry name" value="High mobility group box domain"/>
    <property type="match status" value="2"/>
</dbReference>
<dbReference type="GO" id="GO:0005634">
    <property type="term" value="C:nucleus"/>
    <property type="evidence" value="ECO:0007669"/>
    <property type="project" value="UniProtKB-UniRule"/>
</dbReference>
<keyword evidence="2" id="KW-0539">Nucleus</keyword>
<dbReference type="InterPro" id="IPR050342">
    <property type="entry name" value="HMGB"/>
</dbReference>
<dbReference type="Pfam" id="PF00505">
    <property type="entry name" value="HMG_box"/>
    <property type="match status" value="2"/>
</dbReference>
<organism evidence="5 6">
    <name type="scientific">Chrysophaeum taylorii</name>
    <dbReference type="NCBI Taxonomy" id="2483200"/>
    <lineage>
        <taxon>Eukaryota</taxon>
        <taxon>Sar</taxon>
        <taxon>Stramenopiles</taxon>
        <taxon>Ochrophyta</taxon>
        <taxon>Pelagophyceae</taxon>
        <taxon>Pelagomonadales</taxon>
        <taxon>Pelagomonadaceae</taxon>
        <taxon>Chrysophaeum</taxon>
    </lineage>
</organism>
<keyword evidence="1 2" id="KW-0238">DNA-binding</keyword>
<feature type="domain" description="HMG box" evidence="4">
    <location>
        <begin position="78"/>
        <end position="146"/>
    </location>
</feature>
<dbReference type="SMART" id="SM00398">
    <property type="entry name" value="HMG"/>
    <property type="match status" value="2"/>
</dbReference>
<dbReference type="PANTHER" id="PTHR48112:SF22">
    <property type="entry name" value="MITOCHONDRIAL TRANSCRIPTION FACTOR A, ISOFORM B"/>
    <property type="match status" value="1"/>
</dbReference>
<dbReference type="SUPFAM" id="SSF47095">
    <property type="entry name" value="HMG-box"/>
    <property type="match status" value="2"/>
</dbReference>
<sequence>MNTGQFYPNFHQDIGQSMGGLEQQPPSLSAFHVPMQQLPPPPPSHHHLAQYAPMGTMPAPIPRAKGQRRGVRRNPEAPKRPMSPYVTFVKDRWKSVHDSLPGAAAKDVMRTLGEQWNALPETEKEKWKQLSDEDKARYATEMQSFDGPSTVAVARRGVDGGRRKRQRKDPNAPKRGASAFLLFANEKRKALKDANPTLHNTEISRMLGAIWKAADDATKAPYVEAEAEARRQYGKAMEEYRTQGQPVKMEEPVVGYPAGAPGPVLVPPPMPRP</sequence>
<dbReference type="Proteomes" id="UP001230188">
    <property type="component" value="Unassembled WGS sequence"/>
</dbReference>
<evidence type="ECO:0000259" key="4">
    <source>
        <dbReference type="PROSITE" id="PS50118"/>
    </source>
</evidence>
<evidence type="ECO:0000313" key="5">
    <source>
        <dbReference type="EMBL" id="KAJ8605168.1"/>
    </source>
</evidence>
<reference evidence="5" key="1">
    <citation type="submission" date="2023-01" db="EMBL/GenBank/DDBJ databases">
        <title>Metagenome sequencing of chrysophaentin producing Chrysophaeum taylorii.</title>
        <authorList>
            <person name="Davison J."/>
            <person name="Bewley C."/>
        </authorList>
    </citation>
    <scope>NUCLEOTIDE SEQUENCE</scope>
    <source>
        <strain evidence="5">NIES-1699</strain>
    </source>
</reference>
<feature type="domain" description="HMG box" evidence="4">
    <location>
        <begin position="173"/>
        <end position="241"/>
    </location>
</feature>
<accession>A0AAD7UI98</accession>
<evidence type="ECO:0000256" key="3">
    <source>
        <dbReference type="SAM" id="MobiDB-lite"/>
    </source>
</evidence>
<dbReference type="PRINTS" id="PR00886">
    <property type="entry name" value="HIGHMOBLTY12"/>
</dbReference>
<dbReference type="PANTHER" id="PTHR48112">
    <property type="entry name" value="HIGH MOBILITY GROUP PROTEIN DSP1"/>
    <property type="match status" value="1"/>
</dbReference>
<feature type="compositionally biased region" description="Low complexity" evidence="3">
    <location>
        <begin position="252"/>
        <end position="263"/>
    </location>
</feature>
<proteinExistence type="predicted"/>
<comment type="caution">
    <text evidence="5">The sequence shown here is derived from an EMBL/GenBank/DDBJ whole genome shotgun (WGS) entry which is preliminary data.</text>
</comment>
<feature type="region of interest" description="Disordered" evidence="3">
    <location>
        <begin position="241"/>
        <end position="273"/>
    </location>
</feature>
<dbReference type="PROSITE" id="PS50118">
    <property type="entry name" value="HMG_BOX_2"/>
    <property type="match status" value="2"/>
</dbReference>
<evidence type="ECO:0000256" key="1">
    <source>
        <dbReference type="ARBA" id="ARBA00023125"/>
    </source>
</evidence>
<dbReference type="EMBL" id="JAQMWT010000317">
    <property type="protein sequence ID" value="KAJ8605168.1"/>
    <property type="molecule type" value="Genomic_DNA"/>
</dbReference>
<evidence type="ECO:0000313" key="6">
    <source>
        <dbReference type="Proteomes" id="UP001230188"/>
    </source>
</evidence>
<feature type="region of interest" description="Disordered" evidence="3">
    <location>
        <begin position="63"/>
        <end position="83"/>
    </location>
</feature>